<comment type="caution">
    <text evidence="1">The sequence shown here is derived from an EMBL/GenBank/DDBJ whole genome shotgun (WGS) entry which is preliminary data.</text>
</comment>
<name>A0A0L0P0K4_CANAR</name>
<organism evidence="1 2">
    <name type="scientific">Candidozyma auris</name>
    <name type="common">Yeast</name>
    <name type="synonym">Candida auris</name>
    <dbReference type="NCBI Taxonomy" id="498019"/>
    <lineage>
        <taxon>Eukaryota</taxon>
        <taxon>Fungi</taxon>
        <taxon>Dikarya</taxon>
        <taxon>Ascomycota</taxon>
        <taxon>Saccharomycotina</taxon>
        <taxon>Pichiomycetes</taxon>
        <taxon>Metschnikowiaceae</taxon>
        <taxon>Candidozyma</taxon>
    </lineage>
</organism>
<dbReference type="AlphaFoldDB" id="A0A0L0P0K4"/>
<dbReference type="Proteomes" id="UP000037122">
    <property type="component" value="Unassembled WGS sequence"/>
</dbReference>
<proteinExistence type="predicted"/>
<sequence length="65" mass="7170">MDGVELVKIVGAKVFGDFFSLCTERCGPNKKRDLHKGLNKQGQIPIDGFLLEVMKWYANGGSISL</sequence>
<evidence type="ECO:0000313" key="2">
    <source>
        <dbReference type="Proteomes" id="UP000037122"/>
    </source>
</evidence>
<accession>A0A0L0P0K4</accession>
<dbReference type="VEuPathDB" id="FungiDB:QG37_03220"/>
<protein>
    <submittedName>
        <fullName evidence="1">Uncharacterized protein</fullName>
    </submittedName>
</protein>
<gene>
    <name evidence="1" type="ORF">QG37_03220</name>
</gene>
<reference evidence="2" key="1">
    <citation type="journal article" date="2015" name="BMC Genomics">
        <title>Draft genome of a commonly misdiagnosed multidrug resistant pathogen Candida auris.</title>
        <authorList>
            <person name="Chatterjee S."/>
            <person name="Alampalli S.V."/>
            <person name="Nageshan R.K."/>
            <person name="Chettiar S.T."/>
            <person name="Joshi S."/>
            <person name="Tatu U.S."/>
        </authorList>
    </citation>
    <scope>NUCLEOTIDE SEQUENCE [LARGE SCALE GENOMIC DNA]</scope>
    <source>
        <strain evidence="2">6684</strain>
    </source>
</reference>
<evidence type="ECO:0000313" key="1">
    <source>
        <dbReference type="EMBL" id="KND99799.1"/>
    </source>
</evidence>
<dbReference type="EMBL" id="LGST01000021">
    <property type="protein sequence ID" value="KND99799.1"/>
    <property type="molecule type" value="Genomic_DNA"/>
</dbReference>